<keyword evidence="3" id="KW-1185">Reference proteome</keyword>
<feature type="transmembrane region" description="Helical" evidence="1">
    <location>
        <begin position="16"/>
        <end position="35"/>
    </location>
</feature>
<evidence type="ECO:0000313" key="2">
    <source>
        <dbReference type="EMBL" id="MBG6138385.1"/>
    </source>
</evidence>
<gene>
    <name evidence="2" type="ORF">IW245_004579</name>
</gene>
<reference evidence="2" key="1">
    <citation type="submission" date="2020-11" db="EMBL/GenBank/DDBJ databases">
        <title>Sequencing the genomes of 1000 actinobacteria strains.</title>
        <authorList>
            <person name="Klenk H.-P."/>
        </authorList>
    </citation>
    <scope>NUCLEOTIDE SEQUENCE</scope>
    <source>
        <strain evidence="2">DSM 45356</strain>
    </source>
</reference>
<dbReference type="RefSeq" id="WP_197005152.1">
    <property type="nucleotide sequence ID" value="NZ_BONS01000048.1"/>
</dbReference>
<keyword evidence="1" id="KW-0472">Membrane</keyword>
<dbReference type="Proteomes" id="UP000622552">
    <property type="component" value="Unassembled WGS sequence"/>
</dbReference>
<name>A0A8J7GIY7_9ACTN</name>
<proteinExistence type="predicted"/>
<organism evidence="2 3">
    <name type="scientific">Longispora fulva</name>
    <dbReference type="NCBI Taxonomy" id="619741"/>
    <lineage>
        <taxon>Bacteria</taxon>
        <taxon>Bacillati</taxon>
        <taxon>Actinomycetota</taxon>
        <taxon>Actinomycetes</taxon>
        <taxon>Micromonosporales</taxon>
        <taxon>Micromonosporaceae</taxon>
        <taxon>Longispora</taxon>
    </lineage>
</organism>
<dbReference type="AlphaFoldDB" id="A0A8J7GIY7"/>
<accession>A0A8J7GIY7</accession>
<evidence type="ECO:0000313" key="3">
    <source>
        <dbReference type="Proteomes" id="UP000622552"/>
    </source>
</evidence>
<evidence type="ECO:0000256" key="1">
    <source>
        <dbReference type="SAM" id="Phobius"/>
    </source>
</evidence>
<keyword evidence="1" id="KW-1133">Transmembrane helix</keyword>
<sequence length="393" mass="43299">MPYEYIPPQIRLKRFGIFRPLALAVPFATLGAVALQAKDPWIAVGTATVVAVAAATMGAGLGFLFGIPRSLQEERSNSGPQPDGTQNSRRYEVNTNLEQISDWLTKILVGIGLVQLGPIARTIGNLITEVGAGLAPDQRGRVIAAGVMFTYAPTGFLIGYVSTRTWLATLFAEYDDKKLDKIQGELLDIRRIVDSNVGERFQADGDAMRLVLQQLDYDEPDVDESALRNALRAATPSARANVLLLADEVRRKSWRDPAFQGRVERTVPIFRSLTELGPANHRYWAALGYAYKDSAPPNNSGALAALTRAIERRGDPRTTGKEFYEFARALVRIRLLDGKPADERTQGLIRQDVAAAWHNETVRRIVQVSIDKAPEGDDTDKENCLLAEYIPTP</sequence>
<keyword evidence="1" id="KW-0812">Transmembrane</keyword>
<protein>
    <submittedName>
        <fullName evidence="2">Uncharacterized protein</fullName>
    </submittedName>
</protein>
<feature type="transmembrane region" description="Helical" evidence="1">
    <location>
        <begin position="41"/>
        <end position="67"/>
    </location>
</feature>
<comment type="caution">
    <text evidence="2">The sequence shown here is derived from an EMBL/GenBank/DDBJ whole genome shotgun (WGS) entry which is preliminary data.</text>
</comment>
<dbReference type="EMBL" id="JADOUF010000001">
    <property type="protein sequence ID" value="MBG6138385.1"/>
    <property type="molecule type" value="Genomic_DNA"/>
</dbReference>